<comment type="caution">
    <text evidence="3">The sequence shown here is derived from an EMBL/GenBank/DDBJ whole genome shotgun (WGS) entry which is preliminary data.</text>
</comment>
<dbReference type="Proteomes" id="UP001153069">
    <property type="component" value="Unassembled WGS sequence"/>
</dbReference>
<evidence type="ECO:0000313" key="3">
    <source>
        <dbReference type="EMBL" id="CAB9506695.1"/>
    </source>
</evidence>
<evidence type="ECO:0000313" key="4">
    <source>
        <dbReference type="Proteomes" id="UP001153069"/>
    </source>
</evidence>
<feature type="compositionally biased region" description="Basic residues" evidence="1">
    <location>
        <begin position="1"/>
        <end position="15"/>
    </location>
</feature>
<keyword evidence="4" id="KW-1185">Reference proteome</keyword>
<sequence>MTNKKKQIRKGTKKPAAKDNGAAAVESGPSLPPPSANGKNFTNPQLTCLIIVVVGASKLWEFRSALFELSDLSAVDASSANSTDASISSNNSTLCDYYMSTKDDGTDHTAVCRASETLTMMTLRYHSAFQLLALVVYTMLKCWYRDDLLHRLNGFLAMAPISTTLILLQASSQYVTRRPSLILTCICGVLMFLATPGASWTVREVVTFGTKLMPKPNRRTSIQSICLASMICWNLFEALQWFLTNDKNSPILAMPIQWHSAWSVFLYTLMMDKLTISWILTFVWLCFEENRQRTILLAFAILKVVECTAHMSQYDQADFVTDLGAMRTTCVTCAVFCGIAWITPNLHLPDYVPQDDDDECPTLMELPDDAAGSQKNIKVE</sequence>
<keyword evidence="2" id="KW-0472">Membrane</keyword>
<organism evidence="3 4">
    <name type="scientific">Seminavis robusta</name>
    <dbReference type="NCBI Taxonomy" id="568900"/>
    <lineage>
        <taxon>Eukaryota</taxon>
        <taxon>Sar</taxon>
        <taxon>Stramenopiles</taxon>
        <taxon>Ochrophyta</taxon>
        <taxon>Bacillariophyta</taxon>
        <taxon>Bacillariophyceae</taxon>
        <taxon>Bacillariophycidae</taxon>
        <taxon>Naviculales</taxon>
        <taxon>Naviculaceae</taxon>
        <taxon>Seminavis</taxon>
    </lineage>
</organism>
<reference evidence="3" key="1">
    <citation type="submission" date="2020-06" db="EMBL/GenBank/DDBJ databases">
        <authorList>
            <consortium name="Plant Systems Biology data submission"/>
        </authorList>
    </citation>
    <scope>NUCLEOTIDE SEQUENCE</scope>
    <source>
        <strain evidence="3">D6</strain>
    </source>
</reference>
<name>A0A9N8HBW8_9STRA</name>
<feature type="transmembrane region" description="Helical" evidence="2">
    <location>
        <begin position="264"/>
        <end position="285"/>
    </location>
</feature>
<keyword evidence="2" id="KW-0812">Transmembrane</keyword>
<dbReference type="EMBL" id="CAICTM010000274">
    <property type="protein sequence ID" value="CAB9506695.1"/>
    <property type="molecule type" value="Genomic_DNA"/>
</dbReference>
<accession>A0A9N8HBW8</accession>
<feature type="transmembrane region" description="Helical" evidence="2">
    <location>
        <begin position="152"/>
        <end position="168"/>
    </location>
</feature>
<feature type="transmembrane region" description="Helical" evidence="2">
    <location>
        <begin position="180"/>
        <end position="202"/>
    </location>
</feature>
<protein>
    <submittedName>
        <fullName evidence="3">Uncharacterized protein</fullName>
    </submittedName>
</protein>
<gene>
    <name evidence="3" type="ORF">SEMRO_275_G105810.1</name>
</gene>
<dbReference type="AlphaFoldDB" id="A0A9N8HBW8"/>
<keyword evidence="2" id="KW-1133">Transmembrane helix</keyword>
<proteinExistence type="predicted"/>
<evidence type="ECO:0000256" key="1">
    <source>
        <dbReference type="SAM" id="MobiDB-lite"/>
    </source>
</evidence>
<feature type="region of interest" description="Disordered" evidence="1">
    <location>
        <begin position="1"/>
        <end position="38"/>
    </location>
</feature>
<evidence type="ECO:0000256" key="2">
    <source>
        <dbReference type="SAM" id="Phobius"/>
    </source>
</evidence>
<feature type="transmembrane region" description="Helical" evidence="2">
    <location>
        <begin position="222"/>
        <end position="243"/>
    </location>
</feature>